<dbReference type="EMBL" id="CP002582">
    <property type="protein sequence ID" value="ADZ84438.1"/>
    <property type="molecule type" value="Genomic_DNA"/>
</dbReference>
<dbReference type="RefSeq" id="WP_013657730.1">
    <property type="nucleotide sequence ID" value="NC_015275.1"/>
</dbReference>
<reference evidence="1 2" key="1">
    <citation type="journal article" date="2011" name="J. Bacteriol.">
        <title>Complete genome sequence of the cellulose-degrading bacterium Cellulosilyticum lentocellum.</title>
        <authorList>
            <consortium name="US DOE Joint Genome Institute"/>
            <person name="Miller D.A."/>
            <person name="Suen G."/>
            <person name="Bruce D."/>
            <person name="Copeland A."/>
            <person name="Cheng J.F."/>
            <person name="Detter C."/>
            <person name="Goodwin L.A."/>
            <person name="Han C.S."/>
            <person name="Hauser L.J."/>
            <person name="Land M.L."/>
            <person name="Lapidus A."/>
            <person name="Lucas S."/>
            <person name="Meincke L."/>
            <person name="Pitluck S."/>
            <person name="Tapia R."/>
            <person name="Teshima H."/>
            <person name="Woyke T."/>
            <person name="Fox B.G."/>
            <person name="Angert E.R."/>
            <person name="Currie C.R."/>
        </authorList>
    </citation>
    <scope>NUCLEOTIDE SEQUENCE [LARGE SCALE GENOMIC DNA]</scope>
    <source>
        <strain evidence="2">ATCC 49066 / DSM 5427 / NCIMB 11756 / RHM5</strain>
    </source>
</reference>
<dbReference type="AlphaFoldDB" id="F2JK23"/>
<evidence type="ECO:0008006" key="3">
    <source>
        <dbReference type="Google" id="ProtNLM"/>
    </source>
</evidence>
<accession>F2JK23</accession>
<protein>
    <recommendedName>
        <fullName evidence="3">DUF4376 domain-containing protein</fullName>
    </recommendedName>
</protein>
<dbReference type="Proteomes" id="UP000008467">
    <property type="component" value="Chromosome"/>
</dbReference>
<dbReference type="STRING" id="642492.Clole_2738"/>
<proteinExistence type="predicted"/>
<gene>
    <name evidence="1" type="ordered locus">Clole_2738</name>
</gene>
<sequence length="187" mass="21492">MKILILKDNDQNKIVDIKVLSETDNIKYVVVEDAPVIEEREGYTGQYVYIDGKLSVEYVKTGLTCKEKKIQESKELLADWLSNNPIFSTVHNPNGEYYTVTQEKQSQLTQMITLAQLAMSNGSNFKTTWNSTSGVCEDWTIEELTMLSFEIAQYVLPRVKKQQLYEVQIREATDEEVESIEIDYATI</sequence>
<organism evidence="1 2">
    <name type="scientific">Cellulosilyticum lentocellum (strain ATCC 49066 / DSM 5427 / NCIMB 11756 / RHM5)</name>
    <name type="common">Clostridium lentocellum</name>
    <dbReference type="NCBI Taxonomy" id="642492"/>
    <lineage>
        <taxon>Bacteria</taxon>
        <taxon>Bacillati</taxon>
        <taxon>Bacillota</taxon>
        <taxon>Clostridia</taxon>
        <taxon>Lachnospirales</taxon>
        <taxon>Cellulosilyticaceae</taxon>
        <taxon>Cellulosilyticum</taxon>
    </lineage>
</organism>
<evidence type="ECO:0000313" key="1">
    <source>
        <dbReference type="EMBL" id="ADZ84438.1"/>
    </source>
</evidence>
<dbReference type="HOGENOM" id="CLU_1445245_0_0_9"/>
<keyword evidence="2" id="KW-1185">Reference proteome</keyword>
<name>F2JK23_CELLD</name>
<dbReference type="KEGG" id="cle:Clole_2738"/>
<evidence type="ECO:0000313" key="2">
    <source>
        <dbReference type="Proteomes" id="UP000008467"/>
    </source>
</evidence>